<gene>
    <name evidence="1" type="ORF">HED55_19305</name>
</gene>
<reference evidence="1 2" key="1">
    <citation type="submission" date="2020-03" db="EMBL/GenBank/DDBJ databases">
        <title>Whole genome sequencing of clinical and environmental type strains of Ochrobactrum.</title>
        <authorList>
            <person name="Dharne M."/>
        </authorList>
    </citation>
    <scope>NUCLEOTIDE SEQUENCE [LARGE SCALE GENOMIC DNA]</scope>
    <source>
        <strain evidence="1 2">CIP 109452</strain>
    </source>
</reference>
<name>A0ABX1DP51_9HYPH</name>
<keyword evidence="2" id="KW-1185">Reference proteome</keyword>
<accession>A0ABX1DP51</accession>
<evidence type="ECO:0000313" key="1">
    <source>
        <dbReference type="EMBL" id="NKC04591.1"/>
    </source>
</evidence>
<comment type="caution">
    <text evidence="1">The sequence shown here is derived from an EMBL/GenBank/DDBJ whole genome shotgun (WGS) entry which is preliminary data.</text>
</comment>
<organism evidence="1 2">
    <name type="scientific">Brucella haematophila</name>
    <dbReference type="NCBI Taxonomy" id="419474"/>
    <lineage>
        <taxon>Bacteria</taxon>
        <taxon>Pseudomonadati</taxon>
        <taxon>Pseudomonadota</taxon>
        <taxon>Alphaproteobacteria</taxon>
        <taxon>Hyphomicrobiales</taxon>
        <taxon>Brucellaceae</taxon>
        <taxon>Brucella/Ochrobactrum group</taxon>
        <taxon>Brucella</taxon>
    </lineage>
</organism>
<protein>
    <submittedName>
        <fullName evidence="1">Uncharacterized protein</fullName>
    </submittedName>
</protein>
<sequence>MLGKVKLYNETHQKYLAYLQDSNNSATYPVLLLEDDAKIGAGYVWHALRVADGIVVLQVPSLLANLAINGDASPSANKKTFVARLAKMDSMSPVELKYDEEKQAIITISSPDLLYLSGISKDPYAYFVEHTIDKWEIQYL</sequence>
<evidence type="ECO:0000313" key="2">
    <source>
        <dbReference type="Proteomes" id="UP000704467"/>
    </source>
</evidence>
<dbReference type="EMBL" id="JAAVLN010000002">
    <property type="protein sequence ID" value="NKC04591.1"/>
    <property type="molecule type" value="Genomic_DNA"/>
</dbReference>
<proteinExistence type="predicted"/>
<dbReference type="RefSeq" id="WP_138784828.1">
    <property type="nucleotide sequence ID" value="NZ_JBHEEQ010000002.1"/>
</dbReference>
<dbReference type="Proteomes" id="UP000704467">
    <property type="component" value="Unassembled WGS sequence"/>
</dbReference>